<feature type="region of interest" description="Disordered" evidence="1">
    <location>
        <begin position="460"/>
        <end position="486"/>
    </location>
</feature>
<dbReference type="EMBL" id="HG719268">
    <property type="protein sequence ID" value="CDJ57370.1"/>
    <property type="molecule type" value="Genomic_DNA"/>
</dbReference>
<dbReference type="Proteomes" id="UP000030763">
    <property type="component" value="Unassembled WGS sequence"/>
</dbReference>
<evidence type="ECO:0008006" key="6">
    <source>
        <dbReference type="Google" id="ProtNLM"/>
    </source>
</evidence>
<dbReference type="OrthoDB" id="348302at2759"/>
<dbReference type="GeneID" id="25334065"/>
<keyword evidence="3" id="KW-0732">Signal</keyword>
<organism evidence="4 5">
    <name type="scientific">Eimeria maxima</name>
    <name type="common">Coccidian parasite</name>
    <dbReference type="NCBI Taxonomy" id="5804"/>
    <lineage>
        <taxon>Eukaryota</taxon>
        <taxon>Sar</taxon>
        <taxon>Alveolata</taxon>
        <taxon>Apicomplexa</taxon>
        <taxon>Conoidasida</taxon>
        <taxon>Coccidia</taxon>
        <taxon>Eucoccidiorida</taxon>
        <taxon>Eimeriorina</taxon>
        <taxon>Eimeriidae</taxon>
        <taxon>Eimeria</taxon>
    </lineage>
</organism>
<evidence type="ECO:0000313" key="5">
    <source>
        <dbReference type="Proteomes" id="UP000030763"/>
    </source>
</evidence>
<name>U6M6S1_EIMMA</name>
<keyword evidence="2" id="KW-0472">Membrane</keyword>
<evidence type="ECO:0000256" key="2">
    <source>
        <dbReference type="SAM" id="Phobius"/>
    </source>
</evidence>
<evidence type="ECO:0000256" key="3">
    <source>
        <dbReference type="SAM" id="SignalP"/>
    </source>
</evidence>
<gene>
    <name evidence="4" type="ORF">EMWEY_00000790</name>
</gene>
<reference evidence="4" key="1">
    <citation type="submission" date="2013-10" db="EMBL/GenBank/DDBJ databases">
        <title>Genomic analysis of the causative agents of coccidiosis in chickens.</title>
        <authorList>
            <person name="Reid A.J."/>
            <person name="Blake D."/>
            <person name="Billington K."/>
            <person name="Browne H."/>
            <person name="Dunn M."/>
            <person name="Hung S."/>
            <person name="Kawahara F."/>
            <person name="Miranda-Saavedra D."/>
            <person name="Mourier T."/>
            <person name="Nagra H."/>
            <person name="Otto T.D."/>
            <person name="Rawlings N."/>
            <person name="Sanchez A."/>
            <person name="Sanders M."/>
            <person name="Subramaniam C."/>
            <person name="Tay Y."/>
            <person name="Dear P."/>
            <person name="Doerig C."/>
            <person name="Gruber A."/>
            <person name="Parkinson J."/>
            <person name="Shirley M."/>
            <person name="Wan K.L."/>
            <person name="Berriman M."/>
            <person name="Tomley F."/>
            <person name="Pain A."/>
        </authorList>
    </citation>
    <scope>NUCLEOTIDE SEQUENCE [LARGE SCALE GENOMIC DNA]</scope>
    <source>
        <strain evidence="4">Weybridge</strain>
    </source>
</reference>
<proteinExistence type="predicted"/>
<keyword evidence="2" id="KW-0812">Transmembrane</keyword>
<dbReference type="RefSeq" id="XP_013334020.1">
    <property type="nucleotide sequence ID" value="XM_013478566.1"/>
</dbReference>
<sequence length="1023" mass="110763">MRLQRLASQLLPLLLLHASVCAHLANTLSRNIKCTANEKQAQGLQQGDELLQSSQSADAECGGRSRVARGTKCGNGSRKNIFNKSEGTTGPNSSRECSSNGQHRGFVTDEAGGPSGSREFSKPWKQHLDGCKGVPSQKVLLFQQLGINHLAPLLLRSFGFLHSPLHLPVLLKRLKGVQHGVSDAGEARGSSRGGWWSFGLEWDAAVPLLRYFLSFLPFLLLLLSSLLLLLTSRSRTSGTVDAATEAAKTVSQARRSNSDAAYAALLLLLPTSYSRESKNGGKRSVMLFLLIIATAAIAATLAGTAADSLKAAGCEAPLAFDAFSGLQQEQRKGSRLQTGLSGLLEGLRQLPTNWESTAPATIAAARGYAAVHPTVPNAGNAAPPASTAASDLEELLQKGAAAAQQLRKTWLGSQYVLLQAETKVQLPPPQQQWRLLQGKALLRRSKRFLSALLPLHRWSRCNDNTDESSSSGSTNQSPGEANNKSNGSAYGAAEQFFFTPIPVHSRTDLDTDDLQKEQQFAIPTERQQQGLLRCMGAEELAAAASAIGDALDCALKQHVLMRQFVDGVLEPNQLVQQKKELLQIQQHVEDALQHGLPQLWEFVRLLLQASSRSAEELLRLMPLLLLAAVIVAAAAAAASFVRQLAAEQPVGKLYAACSSCWRAFGACCCIGASLLLLAAAVSADSANLLKSLLQDPTMLPRYFPLGNDMLEGMLLRSMQQQQDTPEGQQQQSSVAMLPIPKTQELEQVVETLGNSSHSKDLADNISMLQLQLEGHAGDDWLVNAEFVKCYSRVLTGFCRAPPGAHFLALKTWGPLPQGCVNPQPFQKPRAATAASATVTAAAAAARAAARVIKSQISRLLPQWRSKQQQTLHLQPPAPCYIVSQEIEDRELLSRFGHFISPKSTARLVSIFSLARRVDAAHAFIKGRNKAVIGLLQQIATGVEAMNLSMQRSMAVAEILRPLAHQQRQLEQGNSALERYETLVLLGALQECEARRVRQLQEDRNWPHCCVTAEAHGSFGESQQ</sequence>
<dbReference type="VEuPathDB" id="ToxoDB:EMWEY_00000790"/>
<feature type="chain" id="PRO_5004674572" description="Transmembrane protein" evidence="3">
    <location>
        <begin position="23"/>
        <end position="1023"/>
    </location>
</feature>
<feature type="region of interest" description="Disordered" evidence="1">
    <location>
        <begin position="78"/>
        <end position="119"/>
    </location>
</feature>
<reference evidence="4" key="2">
    <citation type="submission" date="2013-10" db="EMBL/GenBank/DDBJ databases">
        <authorList>
            <person name="Aslett M."/>
        </authorList>
    </citation>
    <scope>NUCLEOTIDE SEQUENCE [LARGE SCALE GENOMIC DNA]</scope>
    <source>
        <strain evidence="4">Weybridge</strain>
    </source>
</reference>
<feature type="transmembrane region" description="Helical" evidence="2">
    <location>
        <begin position="653"/>
        <end position="681"/>
    </location>
</feature>
<dbReference type="AlphaFoldDB" id="U6M6S1"/>
<feature type="transmembrane region" description="Helical" evidence="2">
    <location>
        <begin position="208"/>
        <end position="230"/>
    </location>
</feature>
<feature type="compositionally biased region" description="Polar residues" evidence="1">
    <location>
        <begin position="78"/>
        <end position="102"/>
    </location>
</feature>
<feature type="signal peptide" evidence="3">
    <location>
        <begin position="1"/>
        <end position="22"/>
    </location>
</feature>
<accession>U6M6S1</accession>
<feature type="transmembrane region" description="Helical" evidence="2">
    <location>
        <begin position="620"/>
        <end position="641"/>
    </location>
</feature>
<protein>
    <recommendedName>
        <fullName evidence="6">Transmembrane protein</fullName>
    </recommendedName>
</protein>
<evidence type="ECO:0000313" key="4">
    <source>
        <dbReference type="EMBL" id="CDJ57370.1"/>
    </source>
</evidence>
<feature type="compositionally biased region" description="Low complexity" evidence="1">
    <location>
        <begin position="467"/>
        <end position="480"/>
    </location>
</feature>
<keyword evidence="2" id="KW-1133">Transmembrane helix</keyword>
<feature type="transmembrane region" description="Helical" evidence="2">
    <location>
        <begin position="285"/>
        <end position="306"/>
    </location>
</feature>
<keyword evidence="5" id="KW-1185">Reference proteome</keyword>
<dbReference type="OMA" id="HVLMRQF"/>
<evidence type="ECO:0000256" key="1">
    <source>
        <dbReference type="SAM" id="MobiDB-lite"/>
    </source>
</evidence>